<gene>
    <name evidence="1" type="ORF">KO493_05890</name>
</gene>
<evidence type="ECO:0000313" key="2">
    <source>
        <dbReference type="Proteomes" id="UP001647509"/>
    </source>
</evidence>
<reference evidence="1" key="1">
    <citation type="submission" date="2021-05" db="EMBL/GenBank/DDBJ databases">
        <title>Draft genomes of bacteria isolated from model marine particles.</title>
        <authorList>
            <person name="Datta M.S."/>
            <person name="Schwartzman J.A."/>
            <person name="Enke T.N."/>
            <person name="Saavedra J."/>
            <person name="Cermak N."/>
            <person name="Cordero O.X."/>
        </authorList>
    </citation>
    <scope>NUCLEOTIDE SEQUENCE</scope>
    <source>
        <strain evidence="1">I2M19</strain>
    </source>
</reference>
<dbReference type="EMBL" id="JAHKPD010000011">
    <property type="protein sequence ID" value="MBU2950219.1"/>
    <property type="molecule type" value="Genomic_DNA"/>
</dbReference>
<sequence>MTNEIKEYAFRKKIEDIGFKIIKLDYFFKQLSSIELTRPHKINFYAIICITKGKGKHSIDFKSYDYGKGSVFFVEKNQIHAWEQHELAEGFIILFTEDYLYNNQVKFQDISYTYPYNDSLYEPIINLNQQEYKPFYALITYLFQEYHLQNSPNKQEILQNLLRTILLKIRSYPSKEYKGIDSETKELFIRFQKELENKIAITRNAKDYCIFLNTSYRKLNTTCKTLTNKTIKEFIDYFLILKAKRLLSEKGKNISEISYKLGFDEITNFTKFFKKHTTQTPKSFYNSVK</sequence>
<evidence type="ECO:0000313" key="1">
    <source>
        <dbReference type="EMBL" id="MBU2950219.1"/>
    </source>
</evidence>
<comment type="caution">
    <text evidence="1">The sequence shown here is derived from an EMBL/GenBank/DDBJ whole genome shotgun (WGS) entry which is preliminary data.</text>
</comment>
<accession>A0ACC5U7D6</accession>
<name>A0ACC5U7D6_9FLAO</name>
<dbReference type="Proteomes" id="UP001647509">
    <property type="component" value="Unassembled WGS sequence"/>
</dbReference>
<keyword evidence="2" id="KW-1185">Reference proteome</keyword>
<proteinExistence type="predicted"/>
<organism evidence="1 2">
    <name type="scientific">Pseudotamlana agarivorans</name>
    <dbReference type="NCBI Taxonomy" id="481183"/>
    <lineage>
        <taxon>Bacteria</taxon>
        <taxon>Pseudomonadati</taxon>
        <taxon>Bacteroidota</taxon>
        <taxon>Flavobacteriia</taxon>
        <taxon>Flavobacteriales</taxon>
        <taxon>Flavobacteriaceae</taxon>
        <taxon>Pseudotamlana</taxon>
    </lineage>
</organism>
<protein>
    <submittedName>
        <fullName evidence="1">AraC family transcriptional regulator</fullName>
    </submittedName>
</protein>